<organism evidence="2 3">
    <name type="scientific">Actinoallomurus iriomotensis</name>
    <dbReference type="NCBI Taxonomy" id="478107"/>
    <lineage>
        <taxon>Bacteria</taxon>
        <taxon>Bacillati</taxon>
        <taxon>Actinomycetota</taxon>
        <taxon>Actinomycetes</taxon>
        <taxon>Streptosporangiales</taxon>
        <taxon>Thermomonosporaceae</taxon>
        <taxon>Actinoallomurus</taxon>
    </lineage>
</organism>
<accession>A0A9W6RHF4</accession>
<proteinExistence type="predicted"/>
<name>A0A9W6RHF4_9ACTN</name>
<reference evidence="2" key="1">
    <citation type="submission" date="2023-03" db="EMBL/GenBank/DDBJ databases">
        <title>Actinoallomurus iriomotensis NBRC 103681.</title>
        <authorList>
            <person name="Ichikawa N."/>
            <person name="Sato H."/>
            <person name="Tonouchi N."/>
        </authorList>
    </citation>
    <scope>NUCLEOTIDE SEQUENCE</scope>
    <source>
        <strain evidence="2">NBRC 103681</strain>
    </source>
</reference>
<evidence type="ECO:0000313" key="2">
    <source>
        <dbReference type="EMBL" id="GLY75874.1"/>
    </source>
</evidence>
<dbReference type="InterPro" id="IPR018727">
    <property type="entry name" value="DUF2267"/>
</dbReference>
<dbReference type="Pfam" id="PF10025">
    <property type="entry name" value="DUF2267"/>
    <property type="match status" value="2"/>
</dbReference>
<dbReference type="AlphaFoldDB" id="A0A9W6RHF4"/>
<dbReference type="EMBL" id="BSTJ01000004">
    <property type="protein sequence ID" value="GLY75874.1"/>
    <property type="molecule type" value="Genomic_DNA"/>
</dbReference>
<gene>
    <name evidence="2" type="ORF">Airi01_041410</name>
</gene>
<sequence length="254" mass="27940">MEYSGFLQITQSEAGGDSAETERAARAVLTTLAERLSRGRAHDLLRQLPTEIKPWLDTERSAERFDLAEFLRRVAEREGVDPESAERDARAVFAALGRAVSDDAIAAVAEELPRDFEPLIAEARSRFSEVMPTERFVAAVAERARLDPSAARRAADAVLEALAHRVTAGEIDDLIPRLPFELREPFRRGGGAAERMTLDRFLALIGDIEGVEPFEASEHARAVFAVLREAVGDDDYFTLTAGLPPDHNVLLPPP</sequence>
<dbReference type="Gene3D" id="1.10.490.110">
    <property type="entry name" value="Uncharacterized conserved protein DUF2267"/>
    <property type="match status" value="2"/>
</dbReference>
<evidence type="ECO:0000256" key="1">
    <source>
        <dbReference type="SAM" id="MobiDB-lite"/>
    </source>
</evidence>
<dbReference type="Proteomes" id="UP001165135">
    <property type="component" value="Unassembled WGS sequence"/>
</dbReference>
<evidence type="ECO:0000313" key="3">
    <source>
        <dbReference type="Proteomes" id="UP001165135"/>
    </source>
</evidence>
<feature type="region of interest" description="Disordered" evidence="1">
    <location>
        <begin position="1"/>
        <end position="22"/>
    </location>
</feature>
<protein>
    <recommendedName>
        <fullName evidence="4">DUF2267 domain-containing protein</fullName>
    </recommendedName>
</protein>
<dbReference type="RefSeq" id="WP_285623421.1">
    <property type="nucleotide sequence ID" value="NZ_BSTJ01000004.1"/>
</dbReference>
<evidence type="ECO:0008006" key="4">
    <source>
        <dbReference type="Google" id="ProtNLM"/>
    </source>
</evidence>
<comment type="caution">
    <text evidence="2">The sequence shown here is derived from an EMBL/GenBank/DDBJ whole genome shotgun (WGS) entry which is preliminary data.</text>
</comment>
<dbReference type="InterPro" id="IPR038282">
    <property type="entry name" value="DUF2267_sf"/>
</dbReference>